<dbReference type="PANTHER" id="PTHR32145:SF11">
    <property type="entry name" value="DIFLAVIN FLAVOPROTEIN A 2-RELATED"/>
    <property type="match status" value="1"/>
</dbReference>
<dbReference type="GO" id="GO:0016491">
    <property type="term" value="F:oxidoreductase activity"/>
    <property type="evidence" value="ECO:0007669"/>
    <property type="project" value="InterPro"/>
</dbReference>
<proteinExistence type="inferred from homology"/>
<evidence type="ECO:0000256" key="6">
    <source>
        <dbReference type="ARBA" id="ARBA00023004"/>
    </source>
</evidence>
<keyword evidence="6" id="KW-0408">Iron</keyword>
<dbReference type="SUPFAM" id="SSF52218">
    <property type="entry name" value="Flavoproteins"/>
    <property type="match status" value="1"/>
</dbReference>
<evidence type="ECO:0000259" key="7">
    <source>
        <dbReference type="PROSITE" id="PS50902"/>
    </source>
</evidence>
<dbReference type="Pfam" id="PF19583">
    <property type="entry name" value="ODP"/>
    <property type="match status" value="1"/>
</dbReference>
<dbReference type="InterPro" id="IPR036866">
    <property type="entry name" value="RibonucZ/Hydroxyglut_hydro"/>
</dbReference>
<dbReference type="AlphaFoldDB" id="A0A1M5ERS1"/>
<evidence type="ECO:0000256" key="4">
    <source>
        <dbReference type="ARBA" id="ARBA00022448"/>
    </source>
</evidence>
<protein>
    <submittedName>
        <fullName evidence="8">Flavorubredoxin</fullName>
    </submittedName>
</protein>
<dbReference type="STRING" id="1297750.SAMN05444405_11456"/>
<evidence type="ECO:0000256" key="5">
    <source>
        <dbReference type="ARBA" id="ARBA00022982"/>
    </source>
</evidence>
<sequence>MDTNMQQKTTIKGKVHYVGVNDRNKQLFEGMWPLPYGVSYNSYLIDDELVALVDTVDVCYFEIFLRKIKNIIGDRPINYLIINHMEPDHSGSIRLIKQHYPDIVIVGNKQTFGMIEGFYGVTGEQYLVKDGDYLALGHHKLKFYLTPMVHWPETMMTYDETDGVLFSGDGFGCFGTLDGGFIDSRMNIDKYWDEMVRYYSNIVGKYGSPVQKALEKLAGLHISAICSTHGPVWMENIERVVGIYDKLSRYDADEGVVIVYGSMYGNTEQMAETIASELSACGIKNIVMHNVSKSNPSYILMDIFKYKGLIIGSPTYSNQIFPEVEAILSKILVRDMKGRYLGYFGSFCWAGAAVKRMAEFAEKSKFELIGDPVEMKQSMKDITYTQCENLAKAMADRLKVDRSKTL</sequence>
<dbReference type="PROSITE" id="PS50902">
    <property type="entry name" value="FLAVODOXIN_LIKE"/>
    <property type="match status" value="1"/>
</dbReference>
<evidence type="ECO:0000313" key="8">
    <source>
        <dbReference type="EMBL" id="SHF81712.1"/>
    </source>
</evidence>
<dbReference type="InterPro" id="IPR001226">
    <property type="entry name" value="Flavodoxin_CS"/>
</dbReference>
<evidence type="ECO:0000256" key="1">
    <source>
        <dbReference type="ARBA" id="ARBA00001917"/>
    </source>
</evidence>
<name>A0A1M5ERS1_9BACE</name>
<keyword evidence="5" id="KW-0249">Electron transport</keyword>
<dbReference type="EMBL" id="FQTV01000014">
    <property type="protein sequence ID" value="SHF81712.1"/>
    <property type="molecule type" value="Genomic_DNA"/>
</dbReference>
<keyword evidence="9" id="KW-1185">Reference proteome</keyword>
<dbReference type="InterPro" id="IPR008254">
    <property type="entry name" value="Flavodoxin/NO_synth"/>
</dbReference>
<dbReference type="SUPFAM" id="SSF56281">
    <property type="entry name" value="Metallo-hydrolase/oxidoreductase"/>
    <property type="match status" value="1"/>
</dbReference>
<dbReference type="GO" id="GO:0046872">
    <property type="term" value="F:metal ion binding"/>
    <property type="evidence" value="ECO:0007669"/>
    <property type="project" value="InterPro"/>
</dbReference>
<dbReference type="PANTHER" id="PTHR32145">
    <property type="entry name" value="DIFLAVIN FLAVOPROTEIN A 2-RELATED"/>
    <property type="match status" value="1"/>
</dbReference>
<evidence type="ECO:0000313" key="9">
    <source>
        <dbReference type="Proteomes" id="UP000184509"/>
    </source>
</evidence>
<keyword evidence="4" id="KW-0813">Transport</keyword>
<comment type="similarity">
    <text evidence="3">In the N-terminal section; belongs to the zinc metallo-hydrolase group 3 family.</text>
</comment>
<evidence type="ECO:0000256" key="2">
    <source>
        <dbReference type="ARBA" id="ARBA00001962"/>
    </source>
</evidence>
<reference evidence="8 9" key="1">
    <citation type="submission" date="2016-11" db="EMBL/GenBank/DDBJ databases">
        <authorList>
            <person name="Jaros S."/>
            <person name="Januszkiewicz K."/>
            <person name="Wedrychowicz H."/>
        </authorList>
    </citation>
    <scope>NUCLEOTIDE SEQUENCE [LARGE SCALE GENOMIC DNA]</scope>
    <source>
        <strain evidence="8 9">DSM 26991</strain>
    </source>
</reference>
<comment type="cofactor">
    <cofactor evidence="1">
        <name>FMN</name>
        <dbReference type="ChEBI" id="CHEBI:58210"/>
    </cofactor>
</comment>
<dbReference type="InterPro" id="IPR016440">
    <property type="entry name" value="Rubredoxin-O_OxRdtase"/>
</dbReference>
<dbReference type="SMART" id="SM00849">
    <property type="entry name" value="Lactamase_B"/>
    <property type="match status" value="1"/>
</dbReference>
<dbReference type="InterPro" id="IPR029039">
    <property type="entry name" value="Flavoprotein-like_sf"/>
</dbReference>
<dbReference type="Gene3D" id="3.60.15.10">
    <property type="entry name" value="Ribonuclease Z/Hydroxyacylglutathione hydrolase-like"/>
    <property type="match status" value="1"/>
</dbReference>
<dbReference type="InterPro" id="IPR051285">
    <property type="entry name" value="NADH_oxidoreductase_modular"/>
</dbReference>
<dbReference type="CDD" id="cd07709">
    <property type="entry name" value="flavodiiron_proteins_MBL-fold"/>
    <property type="match status" value="1"/>
</dbReference>
<dbReference type="PROSITE" id="PS00201">
    <property type="entry name" value="FLAVODOXIN"/>
    <property type="match status" value="1"/>
</dbReference>
<dbReference type="InterPro" id="IPR001279">
    <property type="entry name" value="Metallo-B-lactamas"/>
</dbReference>
<evidence type="ECO:0000256" key="3">
    <source>
        <dbReference type="ARBA" id="ARBA00007121"/>
    </source>
</evidence>
<dbReference type="Proteomes" id="UP000184509">
    <property type="component" value="Unassembled WGS sequence"/>
</dbReference>
<feature type="domain" description="Flavodoxin-like" evidence="7">
    <location>
        <begin position="256"/>
        <end position="395"/>
    </location>
</feature>
<dbReference type="Gene3D" id="3.40.50.360">
    <property type="match status" value="1"/>
</dbReference>
<organism evidence="8 9">
    <name type="scientific">Bacteroides luti</name>
    <dbReference type="NCBI Taxonomy" id="1297750"/>
    <lineage>
        <taxon>Bacteria</taxon>
        <taxon>Pseudomonadati</taxon>
        <taxon>Bacteroidota</taxon>
        <taxon>Bacteroidia</taxon>
        <taxon>Bacteroidales</taxon>
        <taxon>Bacteroidaceae</taxon>
        <taxon>Bacteroides</taxon>
    </lineage>
</organism>
<dbReference type="GO" id="GO:0009055">
    <property type="term" value="F:electron transfer activity"/>
    <property type="evidence" value="ECO:0007669"/>
    <property type="project" value="InterPro"/>
</dbReference>
<dbReference type="InterPro" id="IPR045761">
    <property type="entry name" value="ODP_dom"/>
</dbReference>
<gene>
    <name evidence="8" type="ORF">SAMN05444405_11456</name>
</gene>
<dbReference type="GO" id="GO:0010181">
    <property type="term" value="F:FMN binding"/>
    <property type="evidence" value="ECO:0007669"/>
    <property type="project" value="InterPro"/>
</dbReference>
<comment type="cofactor">
    <cofactor evidence="2">
        <name>Fe cation</name>
        <dbReference type="ChEBI" id="CHEBI:24875"/>
    </cofactor>
</comment>
<dbReference type="PIRSF" id="PIRSF005243">
    <property type="entry name" value="ROO"/>
    <property type="match status" value="1"/>
</dbReference>
<dbReference type="Pfam" id="PF00258">
    <property type="entry name" value="Flavodoxin_1"/>
    <property type="match status" value="1"/>
</dbReference>
<accession>A0A1M5ERS1</accession>